<accession>A0A0A9H6S3</accession>
<evidence type="ECO:0000313" key="2">
    <source>
        <dbReference type="EMBL" id="JAE32452.1"/>
    </source>
</evidence>
<protein>
    <submittedName>
        <fullName evidence="2">Uncharacterized protein</fullName>
    </submittedName>
</protein>
<reference evidence="2" key="2">
    <citation type="journal article" date="2015" name="Data Brief">
        <title>Shoot transcriptome of the giant reed, Arundo donax.</title>
        <authorList>
            <person name="Barrero R.A."/>
            <person name="Guerrero F.D."/>
            <person name="Moolhuijzen P."/>
            <person name="Goolsby J.A."/>
            <person name="Tidwell J."/>
            <person name="Bellgard S.E."/>
            <person name="Bellgard M.I."/>
        </authorList>
    </citation>
    <scope>NUCLEOTIDE SEQUENCE</scope>
    <source>
        <tissue evidence="2">Shoot tissue taken approximately 20 cm above the soil surface</tissue>
    </source>
</reference>
<organism evidence="2">
    <name type="scientific">Arundo donax</name>
    <name type="common">Giant reed</name>
    <name type="synonym">Donax arundinaceus</name>
    <dbReference type="NCBI Taxonomy" id="35708"/>
    <lineage>
        <taxon>Eukaryota</taxon>
        <taxon>Viridiplantae</taxon>
        <taxon>Streptophyta</taxon>
        <taxon>Embryophyta</taxon>
        <taxon>Tracheophyta</taxon>
        <taxon>Spermatophyta</taxon>
        <taxon>Magnoliopsida</taxon>
        <taxon>Liliopsida</taxon>
        <taxon>Poales</taxon>
        <taxon>Poaceae</taxon>
        <taxon>PACMAD clade</taxon>
        <taxon>Arundinoideae</taxon>
        <taxon>Arundineae</taxon>
        <taxon>Arundo</taxon>
    </lineage>
</organism>
<evidence type="ECO:0000256" key="1">
    <source>
        <dbReference type="SAM" id="MobiDB-lite"/>
    </source>
</evidence>
<reference evidence="2" key="1">
    <citation type="submission" date="2014-09" db="EMBL/GenBank/DDBJ databases">
        <authorList>
            <person name="Magalhaes I.L.F."/>
            <person name="Oliveira U."/>
            <person name="Santos F.R."/>
            <person name="Vidigal T.H.D.A."/>
            <person name="Brescovit A.D."/>
            <person name="Santos A.J."/>
        </authorList>
    </citation>
    <scope>NUCLEOTIDE SEQUENCE</scope>
    <source>
        <tissue evidence="2">Shoot tissue taken approximately 20 cm above the soil surface</tissue>
    </source>
</reference>
<feature type="region of interest" description="Disordered" evidence="1">
    <location>
        <begin position="1"/>
        <end position="34"/>
    </location>
</feature>
<dbReference type="EMBL" id="GBRH01165444">
    <property type="protein sequence ID" value="JAE32452.1"/>
    <property type="molecule type" value="Transcribed_RNA"/>
</dbReference>
<feature type="compositionally biased region" description="Basic and acidic residues" evidence="1">
    <location>
        <begin position="21"/>
        <end position="34"/>
    </location>
</feature>
<sequence>MIQILDSQPVHKGRNQTMNRLDLHLNNREKLNNY</sequence>
<dbReference type="AlphaFoldDB" id="A0A0A9H6S3"/>
<proteinExistence type="predicted"/>
<name>A0A0A9H6S3_ARUDO</name>